<dbReference type="PANTHER" id="PTHR12483:SF24">
    <property type="entry name" value="COPPER TRANSPORTER 2-RELATED"/>
    <property type="match status" value="1"/>
</dbReference>
<dbReference type="AlphaFoldDB" id="A0AAV3RYG2"/>
<dbReference type="GO" id="GO:0005886">
    <property type="term" value="C:plasma membrane"/>
    <property type="evidence" value="ECO:0007669"/>
    <property type="project" value="TreeGrafter"/>
</dbReference>
<keyword evidence="6" id="KW-0406">Ion transport</keyword>
<comment type="similarity">
    <text evidence="1 6">Belongs to the copper transporter (Ctr) (TC 1.A.56) family. SLC31A subfamily.</text>
</comment>
<organism evidence="7 8">
    <name type="scientific">Lithospermum erythrorhizon</name>
    <name type="common">Purple gromwell</name>
    <name type="synonym">Lithospermum officinale var. erythrorhizon</name>
    <dbReference type="NCBI Taxonomy" id="34254"/>
    <lineage>
        <taxon>Eukaryota</taxon>
        <taxon>Viridiplantae</taxon>
        <taxon>Streptophyta</taxon>
        <taxon>Embryophyta</taxon>
        <taxon>Tracheophyta</taxon>
        <taxon>Spermatophyta</taxon>
        <taxon>Magnoliopsida</taxon>
        <taxon>eudicotyledons</taxon>
        <taxon>Gunneridae</taxon>
        <taxon>Pentapetalae</taxon>
        <taxon>asterids</taxon>
        <taxon>lamiids</taxon>
        <taxon>Boraginales</taxon>
        <taxon>Boraginaceae</taxon>
        <taxon>Boraginoideae</taxon>
        <taxon>Lithospermeae</taxon>
        <taxon>Lithospermum</taxon>
    </lineage>
</organism>
<keyword evidence="2 6" id="KW-0812">Transmembrane</keyword>
<dbReference type="Proteomes" id="UP001454036">
    <property type="component" value="Unassembled WGS sequence"/>
</dbReference>
<keyword evidence="3 6" id="KW-0187">Copper transport</keyword>
<gene>
    <name evidence="7" type="ORF">LIER_32164</name>
</gene>
<dbReference type="GO" id="GO:0005375">
    <property type="term" value="F:copper ion transmembrane transporter activity"/>
    <property type="evidence" value="ECO:0007669"/>
    <property type="project" value="UniProtKB-UniRule"/>
</dbReference>
<keyword evidence="6" id="KW-0813">Transport</keyword>
<reference evidence="7 8" key="1">
    <citation type="submission" date="2024-01" db="EMBL/GenBank/DDBJ databases">
        <title>The complete chloroplast genome sequence of Lithospermum erythrorhizon: insights into the phylogenetic relationship among Boraginaceae species and the maternal lineages of purple gromwells.</title>
        <authorList>
            <person name="Okada T."/>
            <person name="Watanabe K."/>
        </authorList>
    </citation>
    <scope>NUCLEOTIDE SEQUENCE [LARGE SCALE GENOMIC DNA]</scope>
</reference>
<proteinExistence type="inferred from homology"/>
<evidence type="ECO:0000256" key="4">
    <source>
        <dbReference type="ARBA" id="ARBA00022989"/>
    </source>
</evidence>
<evidence type="ECO:0000256" key="5">
    <source>
        <dbReference type="ARBA" id="ARBA00023136"/>
    </source>
</evidence>
<evidence type="ECO:0000313" key="7">
    <source>
        <dbReference type="EMBL" id="GAA0184876.1"/>
    </source>
</evidence>
<comment type="caution">
    <text evidence="7">The sequence shown here is derived from an EMBL/GenBank/DDBJ whole genome shotgun (WGS) entry which is preliminary data.</text>
</comment>
<evidence type="ECO:0000256" key="2">
    <source>
        <dbReference type="ARBA" id="ARBA00022692"/>
    </source>
</evidence>
<dbReference type="Pfam" id="PF04145">
    <property type="entry name" value="Ctr"/>
    <property type="match status" value="1"/>
</dbReference>
<sequence length="141" mass="16063">MFLEMNNGKIIDMVMRFFFGENNEIFFSRWHGNEDLGMYILALVLVFTLALNLEFITHCYLNKEKSNNDVFEGLVETIMYGLRIGLAYMMVLAVMSFNGGVFIVAVAGHTLGFLMFGSKVFKKTSPMIYDCKASEFHSTCC</sequence>
<keyword evidence="4 6" id="KW-1133">Transmembrane helix</keyword>
<keyword evidence="6" id="KW-0186">Copper</keyword>
<comment type="subcellular location">
    <subcellularLocation>
        <location evidence="6">Membrane</location>
        <topology evidence="6">Multi-pass membrane protein</topology>
    </subcellularLocation>
</comment>
<name>A0AAV3RYG2_LITER</name>
<accession>A0AAV3RYG2</accession>
<evidence type="ECO:0000256" key="3">
    <source>
        <dbReference type="ARBA" id="ARBA00022796"/>
    </source>
</evidence>
<keyword evidence="8" id="KW-1185">Reference proteome</keyword>
<evidence type="ECO:0000256" key="1">
    <source>
        <dbReference type="ARBA" id="ARBA00006921"/>
    </source>
</evidence>
<protein>
    <recommendedName>
        <fullName evidence="6">Copper transport protein</fullName>
    </recommendedName>
</protein>
<dbReference type="InterPro" id="IPR007274">
    <property type="entry name" value="Cop_transporter"/>
</dbReference>
<evidence type="ECO:0000313" key="8">
    <source>
        <dbReference type="Proteomes" id="UP001454036"/>
    </source>
</evidence>
<dbReference type="PANTHER" id="PTHR12483">
    <property type="entry name" value="SOLUTE CARRIER FAMILY 31 COPPER TRANSPORTERS"/>
    <property type="match status" value="1"/>
</dbReference>
<feature type="transmembrane region" description="Helical" evidence="6">
    <location>
        <begin position="36"/>
        <end position="61"/>
    </location>
</feature>
<keyword evidence="5 6" id="KW-0472">Membrane</keyword>
<dbReference type="EMBL" id="BAABME010012233">
    <property type="protein sequence ID" value="GAA0184876.1"/>
    <property type="molecule type" value="Genomic_DNA"/>
</dbReference>
<evidence type="ECO:0000256" key="6">
    <source>
        <dbReference type="RuleBase" id="RU367022"/>
    </source>
</evidence>